<feature type="signal peptide" evidence="1">
    <location>
        <begin position="1"/>
        <end position="18"/>
    </location>
</feature>
<evidence type="ECO:0000256" key="1">
    <source>
        <dbReference type="SAM" id="SignalP"/>
    </source>
</evidence>
<gene>
    <name evidence="2" type="ORF">HPB48_022417</name>
</gene>
<evidence type="ECO:0000313" key="2">
    <source>
        <dbReference type="EMBL" id="KAH9371635.1"/>
    </source>
</evidence>
<dbReference type="EMBL" id="JABSTR010000005">
    <property type="protein sequence ID" value="KAH9371635.1"/>
    <property type="molecule type" value="Genomic_DNA"/>
</dbReference>
<keyword evidence="3" id="KW-1185">Reference proteome</keyword>
<dbReference type="Proteomes" id="UP000821853">
    <property type="component" value="Chromosome 3"/>
</dbReference>
<organism evidence="2 3">
    <name type="scientific">Haemaphysalis longicornis</name>
    <name type="common">Bush tick</name>
    <dbReference type="NCBI Taxonomy" id="44386"/>
    <lineage>
        <taxon>Eukaryota</taxon>
        <taxon>Metazoa</taxon>
        <taxon>Ecdysozoa</taxon>
        <taxon>Arthropoda</taxon>
        <taxon>Chelicerata</taxon>
        <taxon>Arachnida</taxon>
        <taxon>Acari</taxon>
        <taxon>Parasitiformes</taxon>
        <taxon>Ixodida</taxon>
        <taxon>Ixodoidea</taxon>
        <taxon>Ixodidae</taxon>
        <taxon>Haemaphysalinae</taxon>
        <taxon>Haemaphysalis</taxon>
    </lineage>
</organism>
<dbReference type="VEuPathDB" id="VectorBase:HLOH_041411"/>
<reference evidence="2 3" key="1">
    <citation type="journal article" date="2020" name="Cell">
        <title>Large-Scale Comparative Analyses of Tick Genomes Elucidate Their Genetic Diversity and Vector Capacities.</title>
        <authorList>
            <consortium name="Tick Genome and Microbiome Consortium (TIGMIC)"/>
            <person name="Jia N."/>
            <person name="Wang J."/>
            <person name="Shi W."/>
            <person name="Du L."/>
            <person name="Sun Y."/>
            <person name="Zhan W."/>
            <person name="Jiang J.F."/>
            <person name="Wang Q."/>
            <person name="Zhang B."/>
            <person name="Ji P."/>
            <person name="Bell-Sakyi L."/>
            <person name="Cui X.M."/>
            <person name="Yuan T.T."/>
            <person name="Jiang B.G."/>
            <person name="Yang W.F."/>
            <person name="Lam T.T."/>
            <person name="Chang Q.C."/>
            <person name="Ding S.J."/>
            <person name="Wang X.J."/>
            <person name="Zhu J.G."/>
            <person name="Ruan X.D."/>
            <person name="Zhao L."/>
            <person name="Wei J.T."/>
            <person name="Ye R.Z."/>
            <person name="Que T.C."/>
            <person name="Du C.H."/>
            <person name="Zhou Y.H."/>
            <person name="Cheng J.X."/>
            <person name="Dai P.F."/>
            <person name="Guo W.B."/>
            <person name="Han X.H."/>
            <person name="Huang E.J."/>
            <person name="Li L.F."/>
            <person name="Wei W."/>
            <person name="Gao Y.C."/>
            <person name="Liu J.Z."/>
            <person name="Shao H.Z."/>
            <person name="Wang X."/>
            <person name="Wang C.C."/>
            <person name="Yang T.C."/>
            <person name="Huo Q.B."/>
            <person name="Li W."/>
            <person name="Chen H.Y."/>
            <person name="Chen S.E."/>
            <person name="Zhou L.G."/>
            <person name="Ni X.B."/>
            <person name="Tian J.H."/>
            <person name="Sheng Y."/>
            <person name="Liu T."/>
            <person name="Pan Y.S."/>
            <person name="Xia L.Y."/>
            <person name="Li J."/>
            <person name="Zhao F."/>
            <person name="Cao W.C."/>
        </authorList>
    </citation>
    <scope>NUCLEOTIDE SEQUENCE [LARGE SCALE GENOMIC DNA]</scope>
    <source>
        <strain evidence="2">HaeL-2018</strain>
    </source>
</reference>
<keyword evidence="1" id="KW-0732">Signal</keyword>
<protein>
    <submittedName>
        <fullName evidence="2">Uncharacterized protein</fullName>
    </submittedName>
</protein>
<name>A0A9J6G8X7_HAELO</name>
<comment type="caution">
    <text evidence="2">The sequence shown here is derived from an EMBL/GenBank/DDBJ whole genome shotgun (WGS) entry which is preliminary data.</text>
</comment>
<evidence type="ECO:0000313" key="3">
    <source>
        <dbReference type="Proteomes" id="UP000821853"/>
    </source>
</evidence>
<dbReference type="AlphaFoldDB" id="A0A9J6G8X7"/>
<sequence>MIRFFSVFLLGLVKNVEDKVWQQVLLLSEIVQLGTAPAITPAMIMRLQDLIEDYVTGRDALFPNIAMHPKQHYLLHYPLLIT</sequence>
<proteinExistence type="predicted"/>
<dbReference type="OrthoDB" id="6506336at2759"/>
<accession>A0A9J6G8X7</accession>
<feature type="chain" id="PRO_5039937683" evidence="1">
    <location>
        <begin position="19"/>
        <end position="82"/>
    </location>
</feature>